<accession>A0A3A8GAL0</accession>
<sequence>MSKVLHFLYRHRVFVMLMAFVISWSSAVSAMQIPMQYFMSMQNLSVNTSTLHAEKTQAHVDAETTSVSVDHSSSHSVHEVQSAKKHLAEHGASTMLMSDCHQQSNPSSHSDTTKAMPLAHCDLSNTTLKHKDGCQVCAQWHCQMMLVAVELTPNEWIEPRSVEFKSALVSPYAAQHLQGYWQEILRPPKA</sequence>
<dbReference type="EMBL" id="RAXZ01000011">
    <property type="protein sequence ID" value="RKG52380.1"/>
    <property type="molecule type" value="Genomic_DNA"/>
</dbReference>
<proteinExistence type="predicted"/>
<comment type="caution">
    <text evidence="1">The sequence shown here is derived from an EMBL/GenBank/DDBJ whole genome shotgun (WGS) entry which is preliminary data.</text>
</comment>
<gene>
    <name evidence="1" type="ORF">D7V64_09940</name>
</gene>
<dbReference type="Proteomes" id="UP000281084">
    <property type="component" value="Unassembled WGS sequence"/>
</dbReference>
<evidence type="ECO:0008006" key="3">
    <source>
        <dbReference type="Google" id="ProtNLM"/>
    </source>
</evidence>
<organism evidence="1 2">
    <name type="scientific">Acinetobacter cumulans</name>
    <dbReference type="NCBI Taxonomy" id="2136182"/>
    <lineage>
        <taxon>Bacteria</taxon>
        <taxon>Pseudomonadati</taxon>
        <taxon>Pseudomonadota</taxon>
        <taxon>Gammaproteobacteria</taxon>
        <taxon>Moraxellales</taxon>
        <taxon>Moraxellaceae</taxon>
        <taxon>Acinetobacter</taxon>
    </lineage>
</organism>
<reference evidence="1 2" key="1">
    <citation type="submission" date="2018-09" db="EMBL/GenBank/DDBJ databases">
        <title>The draft genome of Acinetobacter spp. strains.</title>
        <authorList>
            <person name="Qin J."/>
            <person name="Feng Y."/>
            <person name="Zong Z."/>
        </authorList>
    </citation>
    <scope>NUCLEOTIDE SEQUENCE [LARGE SCALE GENOMIC DNA]</scope>
    <source>
        <strain evidence="1 2">WCHAc060002</strain>
    </source>
</reference>
<evidence type="ECO:0000313" key="2">
    <source>
        <dbReference type="Proteomes" id="UP000281084"/>
    </source>
</evidence>
<dbReference type="AlphaFoldDB" id="A0A3A8GAL0"/>
<protein>
    <recommendedName>
        <fullName evidence="3">DUF2946 domain-containing protein</fullName>
    </recommendedName>
</protein>
<evidence type="ECO:0000313" key="1">
    <source>
        <dbReference type="EMBL" id="RKG52380.1"/>
    </source>
</evidence>
<name>A0A3A8GAL0_9GAMM</name>